<dbReference type="GO" id="GO:0016705">
    <property type="term" value="F:oxidoreductase activity, acting on paired donors, with incorporation or reduction of molecular oxygen"/>
    <property type="evidence" value="ECO:0007669"/>
    <property type="project" value="InterPro"/>
</dbReference>
<keyword evidence="10 13" id="KW-0408">Iron</keyword>
<dbReference type="Pfam" id="PF00067">
    <property type="entry name" value="p450"/>
    <property type="match status" value="1"/>
</dbReference>
<dbReference type="GO" id="GO:0005789">
    <property type="term" value="C:endoplasmic reticulum membrane"/>
    <property type="evidence" value="ECO:0007669"/>
    <property type="project" value="UniProtKB-SubCell"/>
</dbReference>
<dbReference type="PANTHER" id="PTHR24292">
    <property type="entry name" value="CYTOCHROME P450"/>
    <property type="match status" value="1"/>
</dbReference>
<proteinExistence type="inferred from homology"/>
<evidence type="ECO:0000256" key="6">
    <source>
        <dbReference type="ARBA" id="ARBA00022723"/>
    </source>
</evidence>
<dbReference type="AlphaFoldDB" id="A0AAN7SR62"/>
<evidence type="ECO:0008006" key="17">
    <source>
        <dbReference type="Google" id="ProtNLM"/>
    </source>
</evidence>
<dbReference type="PRINTS" id="PR00385">
    <property type="entry name" value="P450"/>
</dbReference>
<protein>
    <recommendedName>
        <fullName evidence="17">Cytochrome P450</fullName>
    </recommendedName>
</protein>
<evidence type="ECO:0000256" key="9">
    <source>
        <dbReference type="ARBA" id="ARBA00023002"/>
    </source>
</evidence>
<evidence type="ECO:0000256" key="10">
    <source>
        <dbReference type="ARBA" id="ARBA00023004"/>
    </source>
</evidence>
<dbReference type="InterPro" id="IPR036396">
    <property type="entry name" value="Cyt_P450_sf"/>
</dbReference>
<gene>
    <name evidence="15" type="ORF">RN001_007971</name>
</gene>
<comment type="subcellular location">
    <subcellularLocation>
        <location evidence="3">Endoplasmic reticulum membrane</location>
        <topology evidence="3">Peripheral membrane protein</topology>
    </subcellularLocation>
    <subcellularLocation>
        <location evidence="2">Microsome membrane</location>
        <topology evidence="2">Peripheral membrane protein</topology>
    </subcellularLocation>
</comment>
<dbReference type="InterPro" id="IPR002401">
    <property type="entry name" value="Cyt_P450_E_grp-I"/>
</dbReference>
<evidence type="ECO:0000256" key="3">
    <source>
        <dbReference type="ARBA" id="ARBA00004406"/>
    </source>
</evidence>
<dbReference type="PROSITE" id="PS00086">
    <property type="entry name" value="CYTOCHROME_P450"/>
    <property type="match status" value="1"/>
</dbReference>
<dbReference type="Gene3D" id="1.10.630.10">
    <property type="entry name" value="Cytochrome P450"/>
    <property type="match status" value="1"/>
</dbReference>
<comment type="cofactor">
    <cofactor evidence="1 13">
        <name>heme</name>
        <dbReference type="ChEBI" id="CHEBI:30413"/>
    </cofactor>
</comment>
<dbReference type="InterPro" id="IPR001128">
    <property type="entry name" value="Cyt_P450"/>
</dbReference>
<dbReference type="GO" id="GO:0020037">
    <property type="term" value="F:heme binding"/>
    <property type="evidence" value="ECO:0007669"/>
    <property type="project" value="InterPro"/>
</dbReference>
<dbReference type="GO" id="GO:0004497">
    <property type="term" value="F:monooxygenase activity"/>
    <property type="evidence" value="ECO:0007669"/>
    <property type="project" value="UniProtKB-KW"/>
</dbReference>
<dbReference type="InterPro" id="IPR050476">
    <property type="entry name" value="Insect_CytP450_Detox"/>
</dbReference>
<dbReference type="CDD" id="cd11056">
    <property type="entry name" value="CYP6-like"/>
    <property type="match status" value="1"/>
</dbReference>
<dbReference type="FunFam" id="1.10.630.10:FF:000042">
    <property type="entry name" value="Cytochrome P450"/>
    <property type="match status" value="1"/>
</dbReference>
<keyword evidence="16" id="KW-1185">Reference proteome</keyword>
<organism evidence="15 16">
    <name type="scientific">Aquatica leii</name>
    <dbReference type="NCBI Taxonomy" id="1421715"/>
    <lineage>
        <taxon>Eukaryota</taxon>
        <taxon>Metazoa</taxon>
        <taxon>Ecdysozoa</taxon>
        <taxon>Arthropoda</taxon>
        <taxon>Hexapoda</taxon>
        <taxon>Insecta</taxon>
        <taxon>Pterygota</taxon>
        <taxon>Neoptera</taxon>
        <taxon>Endopterygota</taxon>
        <taxon>Coleoptera</taxon>
        <taxon>Polyphaga</taxon>
        <taxon>Elateriformia</taxon>
        <taxon>Elateroidea</taxon>
        <taxon>Lampyridae</taxon>
        <taxon>Luciolinae</taxon>
        <taxon>Aquatica</taxon>
    </lineage>
</organism>
<name>A0AAN7SR62_9COLE</name>
<evidence type="ECO:0000313" key="16">
    <source>
        <dbReference type="Proteomes" id="UP001353858"/>
    </source>
</evidence>
<dbReference type="InterPro" id="IPR017972">
    <property type="entry name" value="Cyt_P450_CS"/>
</dbReference>
<sequence length="420" mass="48419">MFSRPVYLAIDVDIIKNVMLKDFEYFIDRGFYHNKKHDPLSANLFAIGGQKWKDLRTKLTPTFTSGKMKSMFNTLIECTKGLQNYISVKCDNGEALDIKNVLERFTVDIIGSSAFGIECNSFKSVNAEFQKHGMEVFKSQSKVRTMKSLFAVSKPDLARSLGVVTLPKSATSFFLNVVRETVNYRHTNNFRRNDMLQILIDLKSNNKMVLSIEEIAAQAFVFFLAGFETSSTTMTFCLYELAINEDIQNKVRQEITSVLAKHGNQITYDAIMDMKYMQQVIDETLRKYPPLTFLTRQCVKDYAIPNTDIILERGTMVMLPVFGLHRDPEYYENPEEFNPERFSDANKHNIRPFTYLPFGEGPRLCIGLRFGMMETKIGLTTLLKSYRFSVNKNTKTPLVWDRFSFTLSSETPIWLDIKKI</sequence>
<keyword evidence="9 14" id="KW-0560">Oxidoreductase</keyword>
<dbReference type="Proteomes" id="UP001353858">
    <property type="component" value="Unassembled WGS sequence"/>
</dbReference>
<keyword evidence="12" id="KW-0472">Membrane</keyword>
<keyword evidence="8" id="KW-0492">Microsome</keyword>
<evidence type="ECO:0000256" key="8">
    <source>
        <dbReference type="ARBA" id="ARBA00022848"/>
    </source>
</evidence>
<evidence type="ECO:0000256" key="14">
    <source>
        <dbReference type="RuleBase" id="RU000461"/>
    </source>
</evidence>
<evidence type="ECO:0000256" key="13">
    <source>
        <dbReference type="PIRSR" id="PIRSR602401-1"/>
    </source>
</evidence>
<reference evidence="16" key="1">
    <citation type="submission" date="2023-01" db="EMBL/GenBank/DDBJ databases">
        <title>Key to firefly adult light organ development and bioluminescence: homeobox transcription factors regulate luciferase expression and transportation to peroxisome.</title>
        <authorList>
            <person name="Fu X."/>
        </authorList>
    </citation>
    <scope>NUCLEOTIDE SEQUENCE [LARGE SCALE GENOMIC DNA]</scope>
</reference>
<evidence type="ECO:0000256" key="2">
    <source>
        <dbReference type="ARBA" id="ARBA00004174"/>
    </source>
</evidence>
<keyword evidence="7" id="KW-0256">Endoplasmic reticulum</keyword>
<evidence type="ECO:0000256" key="5">
    <source>
        <dbReference type="ARBA" id="ARBA00022617"/>
    </source>
</evidence>
<dbReference type="SUPFAM" id="SSF48264">
    <property type="entry name" value="Cytochrome P450"/>
    <property type="match status" value="1"/>
</dbReference>
<feature type="binding site" description="axial binding residue" evidence="13">
    <location>
        <position position="365"/>
    </location>
    <ligand>
        <name>heme</name>
        <dbReference type="ChEBI" id="CHEBI:30413"/>
    </ligand>
    <ligandPart>
        <name>Fe</name>
        <dbReference type="ChEBI" id="CHEBI:18248"/>
    </ligandPart>
</feature>
<evidence type="ECO:0000256" key="11">
    <source>
        <dbReference type="ARBA" id="ARBA00023033"/>
    </source>
</evidence>
<evidence type="ECO:0000256" key="12">
    <source>
        <dbReference type="ARBA" id="ARBA00023136"/>
    </source>
</evidence>
<evidence type="ECO:0000256" key="7">
    <source>
        <dbReference type="ARBA" id="ARBA00022824"/>
    </source>
</evidence>
<keyword evidence="5 13" id="KW-0349">Heme</keyword>
<dbReference type="EMBL" id="JARPUR010000003">
    <property type="protein sequence ID" value="KAK4879825.1"/>
    <property type="molecule type" value="Genomic_DNA"/>
</dbReference>
<dbReference type="PRINTS" id="PR00463">
    <property type="entry name" value="EP450I"/>
</dbReference>
<dbReference type="GO" id="GO:0005506">
    <property type="term" value="F:iron ion binding"/>
    <property type="evidence" value="ECO:0007669"/>
    <property type="project" value="InterPro"/>
</dbReference>
<keyword evidence="11 14" id="KW-0503">Monooxygenase</keyword>
<dbReference type="PANTHER" id="PTHR24292:SF100">
    <property type="entry name" value="CYTOCHROME P450 6A16, ISOFORM B-RELATED"/>
    <property type="match status" value="1"/>
</dbReference>
<accession>A0AAN7SR62</accession>
<evidence type="ECO:0000256" key="1">
    <source>
        <dbReference type="ARBA" id="ARBA00001971"/>
    </source>
</evidence>
<evidence type="ECO:0000256" key="4">
    <source>
        <dbReference type="ARBA" id="ARBA00010617"/>
    </source>
</evidence>
<comment type="similarity">
    <text evidence="4 14">Belongs to the cytochrome P450 family.</text>
</comment>
<keyword evidence="6 13" id="KW-0479">Metal-binding</keyword>
<evidence type="ECO:0000313" key="15">
    <source>
        <dbReference type="EMBL" id="KAK4879825.1"/>
    </source>
</evidence>
<comment type="caution">
    <text evidence="15">The sequence shown here is derived from an EMBL/GenBank/DDBJ whole genome shotgun (WGS) entry which is preliminary data.</text>
</comment>